<accession>A0ABQ5ZE28</accession>
<dbReference type="SUPFAM" id="SSF54909">
    <property type="entry name" value="Dimeric alpha+beta barrel"/>
    <property type="match status" value="1"/>
</dbReference>
<dbReference type="PANTHER" id="PTHR30154">
    <property type="entry name" value="LEUCINE-RESPONSIVE REGULATORY PROTEIN"/>
    <property type="match status" value="1"/>
</dbReference>
<comment type="caution">
    <text evidence="5">The sequence shown here is derived from an EMBL/GenBank/DDBJ whole genome shotgun (WGS) entry which is preliminary data.</text>
</comment>
<dbReference type="SUPFAM" id="SSF46785">
    <property type="entry name" value="Winged helix' DNA-binding domain"/>
    <property type="match status" value="1"/>
</dbReference>
<dbReference type="PROSITE" id="PS50956">
    <property type="entry name" value="HTH_ASNC_2"/>
    <property type="match status" value="1"/>
</dbReference>
<dbReference type="InterPro" id="IPR019888">
    <property type="entry name" value="Tscrpt_reg_AsnC-like"/>
</dbReference>
<name>A0ABQ5ZE28_9HYPH</name>
<proteinExistence type="predicted"/>
<dbReference type="InterPro" id="IPR019887">
    <property type="entry name" value="Tscrpt_reg_AsnC/Lrp_C"/>
</dbReference>
<dbReference type="Pfam" id="PF01037">
    <property type="entry name" value="AsnC_trans_reg"/>
    <property type="match status" value="1"/>
</dbReference>
<dbReference type="EMBL" id="BSOP01000009">
    <property type="protein sequence ID" value="GLR50014.1"/>
    <property type="molecule type" value="Genomic_DNA"/>
</dbReference>
<keyword evidence="6" id="KW-1185">Reference proteome</keyword>
<evidence type="ECO:0000256" key="3">
    <source>
        <dbReference type="ARBA" id="ARBA00023163"/>
    </source>
</evidence>
<dbReference type="InterPro" id="IPR011008">
    <property type="entry name" value="Dimeric_a/b-barrel"/>
</dbReference>
<dbReference type="SMART" id="SM00344">
    <property type="entry name" value="HTH_ASNC"/>
    <property type="match status" value="1"/>
</dbReference>
<feature type="domain" description="HTH asnC-type" evidence="4">
    <location>
        <begin position="15"/>
        <end position="75"/>
    </location>
</feature>
<evidence type="ECO:0000256" key="1">
    <source>
        <dbReference type="ARBA" id="ARBA00023015"/>
    </source>
</evidence>
<protein>
    <submittedName>
        <fullName evidence="5">AsnC family transcriptional regulator</fullName>
    </submittedName>
</protein>
<gene>
    <name evidence="5" type="ORF">GCM10007923_12190</name>
</gene>
<dbReference type="Gene3D" id="3.30.70.920">
    <property type="match status" value="1"/>
</dbReference>
<dbReference type="InterPro" id="IPR000485">
    <property type="entry name" value="AsnC-type_HTH_dom"/>
</dbReference>
<organism evidence="5 6">
    <name type="scientific">Shinella yambaruensis</name>
    <dbReference type="NCBI Taxonomy" id="415996"/>
    <lineage>
        <taxon>Bacteria</taxon>
        <taxon>Pseudomonadati</taxon>
        <taxon>Pseudomonadota</taxon>
        <taxon>Alphaproteobacteria</taxon>
        <taxon>Hyphomicrobiales</taxon>
        <taxon>Rhizobiaceae</taxon>
        <taxon>Shinella</taxon>
    </lineage>
</organism>
<evidence type="ECO:0000313" key="5">
    <source>
        <dbReference type="EMBL" id="GLR50014.1"/>
    </source>
</evidence>
<evidence type="ECO:0000313" key="6">
    <source>
        <dbReference type="Proteomes" id="UP001156702"/>
    </source>
</evidence>
<dbReference type="Gene3D" id="1.10.10.10">
    <property type="entry name" value="Winged helix-like DNA-binding domain superfamily/Winged helix DNA-binding domain"/>
    <property type="match status" value="1"/>
</dbReference>
<evidence type="ECO:0000256" key="2">
    <source>
        <dbReference type="ARBA" id="ARBA00023125"/>
    </source>
</evidence>
<sequence length="163" mass="18330">MGRDMDRKPGDEVALDQTDRRIIRLLVEDAGLSNNRLAEKVGLSPAPLSRRLARLEAGGVIRHTVIVDPRAAGIGFQAFLEVTLERTAPRVGERFIDLVRRMPEVVECHTVAGDFDFLLKIAVKDVADYRRLLWSEFERIGEIKTLRSTILLDSPKMQVSVLP</sequence>
<evidence type="ECO:0000259" key="4">
    <source>
        <dbReference type="PROSITE" id="PS50956"/>
    </source>
</evidence>
<dbReference type="InterPro" id="IPR036390">
    <property type="entry name" value="WH_DNA-bd_sf"/>
</dbReference>
<dbReference type="CDD" id="cd00090">
    <property type="entry name" value="HTH_ARSR"/>
    <property type="match status" value="1"/>
</dbReference>
<dbReference type="PRINTS" id="PR00033">
    <property type="entry name" value="HTHASNC"/>
</dbReference>
<keyword evidence="3" id="KW-0804">Transcription</keyword>
<dbReference type="InterPro" id="IPR036388">
    <property type="entry name" value="WH-like_DNA-bd_sf"/>
</dbReference>
<dbReference type="InterPro" id="IPR011991">
    <property type="entry name" value="ArsR-like_HTH"/>
</dbReference>
<dbReference type="Pfam" id="PF13412">
    <property type="entry name" value="HTH_24"/>
    <property type="match status" value="1"/>
</dbReference>
<keyword evidence="2" id="KW-0238">DNA-binding</keyword>
<keyword evidence="1" id="KW-0805">Transcription regulation</keyword>
<dbReference type="PANTHER" id="PTHR30154:SF34">
    <property type="entry name" value="TRANSCRIPTIONAL REGULATOR AZLB"/>
    <property type="match status" value="1"/>
</dbReference>
<dbReference type="Proteomes" id="UP001156702">
    <property type="component" value="Unassembled WGS sequence"/>
</dbReference>
<reference evidence="6" key="1">
    <citation type="journal article" date="2019" name="Int. J. Syst. Evol. Microbiol.">
        <title>The Global Catalogue of Microorganisms (GCM) 10K type strain sequencing project: providing services to taxonomists for standard genome sequencing and annotation.</title>
        <authorList>
            <consortium name="The Broad Institute Genomics Platform"/>
            <consortium name="The Broad Institute Genome Sequencing Center for Infectious Disease"/>
            <person name="Wu L."/>
            <person name="Ma J."/>
        </authorList>
    </citation>
    <scope>NUCLEOTIDE SEQUENCE [LARGE SCALE GENOMIC DNA]</scope>
    <source>
        <strain evidence="6">NBRC 102122</strain>
    </source>
</reference>